<dbReference type="InterPro" id="IPR052945">
    <property type="entry name" value="Mitotic_Regulator"/>
</dbReference>
<protein>
    <submittedName>
        <fullName evidence="1">Sel1 repeat family protein</fullName>
    </submittedName>
</protein>
<comment type="caution">
    <text evidence="1">The sequence shown here is derived from an EMBL/GenBank/DDBJ whole genome shotgun (WGS) entry which is preliminary data.</text>
</comment>
<gene>
    <name evidence="1" type="ORF">FYJ73_13065</name>
</gene>
<evidence type="ECO:0000313" key="2">
    <source>
        <dbReference type="Proteomes" id="UP000438914"/>
    </source>
</evidence>
<evidence type="ECO:0000313" key="1">
    <source>
        <dbReference type="EMBL" id="MST85586.1"/>
    </source>
</evidence>
<dbReference type="Pfam" id="PF08238">
    <property type="entry name" value="Sel1"/>
    <property type="match status" value="3"/>
</dbReference>
<organism evidence="1 2">
    <name type="scientific">Hallella mizrahii</name>
    <dbReference type="NCBI Taxonomy" id="2606637"/>
    <lineage>
        <taxon>Bacteria</taxon>
        <taxon>Pseudomonadati</taxon>
        <taxon>Bacteroidota</taxon>
        <taxon>Bacteroidia</taxon>
        <taxon>Bacteroidales</taxon>
        <taxon>Prevotellaceae</taxon>
        <taxon>Hallella</taxon>
    </lineage>
</organism>
<dbReference type="Gene3D" id="1.25.40.10">
    <property type="entry name" value="Tetratricopeptide repeat domain"/>
    <property type="match status" value="1"/>
</dbReference>
<accession>A0A7K0KI24</accession>
<proteinExistence type="predicted"/>
<dbReference type="PANTHER" id="PTHR43628:SF1">
    <property type="entry name" value="CHITIN SYNTHASE REGULATORY FACTOR 2-RELATED"/>
    <property type="match status" value="1"/>
</dbReference>
<dbReference type="EMBL" id="VUNG01000043">
    <property type="protein sequence ID" value="MST85586.1"/>
    <property type="molecule type" value="Genomic_DNA"/>
</dbReference>
<sequence>MTSKIDNYSDIPKNYREFYLSYTDNFEDSGFDKEYVEWLLDLLKNHPDDEEFQDKDVQNNIGTIFEDGIMVKKDIRKAVYWYELAIEQGDDLAMSNLADILRKGSQGYPKDLKRAFELYKRCGLPYAHYRVGEFYENGWGTERNLDEAKRYYRLAYKERHALAVKKLDTFDFLH</sequence>
<dbReference type="InterPro" id="IPR011990">
    <property type="entry name" value="TPR-like_helical_dom_sf"/>
</dbReference>
<dbReference type="SMART" id="SM00671">
    <property type="entry name" value="SEL1"/>
    <property type="match status" value="3"/>
</dbReference>
<dbReference type="PANTHER" id="PTHR43628">
    <property type="entry name" value="ACTIVATOR OF C KINASE PROTEIN 1-RELATED"/>
    <property type="match status" value="1"/>
</dbReference>
<dbReference type="InterPro" id="IPR006597">
    <property type="entry name" value="Sel1-like"/>
</dbReference>
<name>A0A7K0KI24_9BACT</name>
<dbReference type="Proteomes" id="UP000438914">
    <property type="component" value="Unassembled WGS sequence"/>
</dbReference>
<dbReference type="SUPFAM" id="SSF81901">
    <property type="entry name" value="HCP-like"/>
    <property type="match status" value="1"/>
</dbReference>
<dbReference type="AlphaFoldDB" id="A0A7K0KI24"/>
<keyword evidence="2" id="KW-1185">Reference proteome</keyword>
<reference evidence="1 2" key="1">
    <citation type="submission" date="2019-08" db="EMBL/GenBank/DDBJ databases">
        <title>In-depth cultivation of the pig gut microbiome towards novel bacterial diversity and tailored functional studies.</title>
        <authorList>
            <person name="Wylensek D."/>
            <person name="Hitch T.C.A."/>
            <person name="Clavel T."/>
        </authorList>
    </citation>
    <scope>NUCLEOTIDE SEQUENCE [LARGE SCALE GENOMIC DNA]</scope>
    <source>
        <strain evidence="1 2">LKV-178-WT-2A</strain>
    </source>
</reference>
<dbReference type="RefSeq" id="WP_154535171.1">
    <property type="nucleotide sequence ID" value="NZ_VUNG01000043.1"/>
</dbReference>